<name>I1CFB5_RHIO9</name>
<keyword evidence="2" id="KW-1185">Reference proteome</keyword>
<dbReference type="AlphaFoldDB" id="I1CFB5"/>
<evidence type="ECO:0000313" key="1">
    <source>
        <dbReference type="EMBL" id="EIE87145.1"/>
    </source>
</evidence>
<reference evidence="1 2" key="1">
    <citation type="journal article" date="2009" name="PLoS Genet.">
        <title>Genomic analysis of the basal lineage fungus Rhizopus oryzae reveals a whole-genome duplication.</title>
        <authorList>
            <person name="Ma L.-J."/>
            <person name="Ibrahim A.S."/>
            <person name="Skory C."/>
            <person name="Grabherr M.G."/>
            <person name="Burger G."/>
            <person name="Butler M."/>
            <person name="Elias M."/>
            <person name="Idnurm A."/>
            <person name="Lang B.F."/>
            <person name="Sone T."/>
            <person name="Abe A."/>
            <person name="Calvo S.E."/>
            <person name="Corrochano L.M."/>
            <person name="Engels R."/>
            <person name="Fu J."/>
            <person name="Hansberg W."/>
            <person name="Kim J.-M."/>
            <person name="Kodira C.D."/>
            <person name="Koehrsen M.J."/>
            <person name="Liu B."/>
            <person name="Miranda-Saavedra D."/>
            <person name="O'Leary S."/>
            <person name="Ortiz-Castellanos L."/>
            <person name="Poulter R."/>
            <person name="Rodriguez-Romero J."/>
            <person name="Ruiz-Herrera J."/>
            <person name="Shen Y.-Q."/>
            <person name="Zeng Q."/>
            <person name="Galagan J."/>
            <person name="Birren B.W."/>
            <person name="Cuomo C.A."/>
            <person name="Wickes B.L."/>
        </authorList>
    </citation>
    <scope>NUCLEOTIDE SEQUENCE [LARGE SCALE GENOMIC DNA]</scope>
    <source>
        <strain evidence="2">RA 99-880 / ATCC MYA-4621 / FGSC 9543 / NRRL 43880</strain>
    </source>
</reference>
<dbReference type="VEuPathDB" id="FungiDB:RO3G_11856"/>
<evidence type="ECO:0000313" key="2">
    <source>
        <dbReference type="Proteomes" id="UP000009138"/>
    </source>
</evidence>
<dbReference type="EMBL" id="CH476740">
    <property type="protein sequence ID" value="EIE87145.1"/>
    <property type="molecule type" value="Genomic_DNA"/>
</dbReference>
<dbReference type="InParanoid" id="I1CFB5"/>
<gene>
    <name evidence="1" type="ORF">RO3G_11856</name>
</gene>
<dbReference type="RefSeq" id="XP_067522541.1">
    <property type="nucleotide sequence ID" value="XM_067666440.1"/>
</dbReference>
<protein>
    <submittedName>
        <fullName evidence="1">Uncharacterized protein</fullName>
    </submittedName>
</protein>
<sequence>MSVGWLCSRDVLSGLLKQDSPLRAIMEIPGLLGILGSERFEVSISERSMKK</sequence>
<dbReference type="GeneID" id="93618821"/>
<organism evidence="1 2">
    <name type="scientific">Rhizopus delemar (strain RA 99-880 / ATCC MYA-4621 / FGSC 9543 / NRRL 43880)</name>
    <name type="common">Mucormycosis agent</name>
    <name type="synonym">Rhizopus arrhizus var. delemar</name>
    <dbReference type="NCBI Taxonomy" id="246409"/>
    <lineage>
        <taxon>Eukaryota</taxon>
        <taxon>Fungi</taxon>
        <taxon>Fungi incertae sedis</taxon>
        <taxon>Mucoromycota</taxon>
        <taxon>Mucoromycotina</taxon>
        <taxon>Mucoromycetes</taxon>
        <taxon>Mucorales</taxon>
        <taxon>Mucorineae</taxon>
        <taxon>Rhizopodaceae</taxon>
        <taxon>Rhizopus</taxon>
    </lineage>
</organism>
<accession>I1CFB5</accession>
<proteinExistence type="predicted"/>
<dbReference type="Proteomes" id="UP000009138">
    <property type="component" value="Unassembled WGS sequence"/>
</dbReference>